<dbReference type="InterPro" id="IPR036237">
    <property type="entry name" value="Xyl_isomerase-like_sf"/>
</dbReference>
<dbReference type="Pfam" id="PF01261">
    <property type="entry name" value="AP_endonuc_2"/>
    <property type="match status" value="1"/>
</dbReference>
<protein>
    <submittedName>
        <fullName evidence="2">Sugar phosphate isomerase/epimerase</fullName>
    </submittedName>
</protein>
<keyword evidence="3" id="KW-1185">Reference proteome</keyword>
<dbReference type="EMBL" id="CP003358">
    <property type="protein sequence ID" value="AGB47562.1"/>
    <property type="molecule type" value="Genomic_DNA"/>
</dbReference>
<evidence type="ECO:0000259" key="1">
    <source>
        <dbReference type="Pfam" id="PF01261"/>
    </source>
</evidence>
<dbReference type="RefSeq" id="WP_015318935.1">
    <property type="nucleotide sequence ID" value="NC_019973.1"/>
</dbReference>
<dbReference type="KEGG" id="mam:Mesau_05255"/>
<dbReference type="InterPro" id="IPR050312">
    <property type="entry name" value="IolE/XylAMocC-like"/>
</dbReference>
<sequence>MSVSTALFDGYSMELAVEEIAAVGAAHVEPAFISGYVDFDEGLFAAAHAAKLRRAAEHAGLGINAVSAHLDLSGADAADALSRRIGFAAGLGASFLITNAGPARNSAAIRATIDALLPRLEEAGMVLALENPGHGSGDLLGSARSGASFVRDIGSPYVRLNHDAGNIFTYSGETMQPAQDIADAIDTVGHAHLKDVVSTGEGWAFCAIGDGSVDYASYWAVLPATLPVSIELPLRLQRPQRNDPQRRSTPVDIGTIRGALRRSLEFVNALDNAEF</sequence>
<feature type="domain" description="Xylose isomerase-like TIM barrel" evidence="1">
    <location>
        <begin position="18"/>
        <end position="223"/>
    </location>
</feature>
<dbReference type="GeneID" id="90992546"/>
<dbReference type="STRING" id="754035.Mesau_05255"/>
<proteinExistence type="predicted"/>
<dbReference type="AlphaFoldDB" id="L0KQ50"/>
<gene>
    <name evidence="2" type="ordered locus">Mesau_05255</name>
</gene>
<dbReference type="InterPro" id="IPR013022">
    <property type="entry name" value="Xyl_isomerase-like_TIM-brl"/>
</dbReference>
<dbReference type="PANTHER" id="PTHR12110">
    <property type="entry name" value="HYDROXYPYRUVATE ISOMERASE"/>
    <property type="match status" value="1"/>
</dbReference>
<dbReference type="SUPFAM" id="SSF51658">
    <property type="entry name" value="Xylose isomerase-like"/>
    <property type="match status" value="1"/>
</dbReference>
<keyword evidence="2" id="KW-0413">Isomerase</keyword>
<organism evidence="2 3">
    <name type="scientific">Mesorhizobium australicum (strain HAMBI 3006 / LMG 24608 / WSM2073)</name>
    <dbReference type="NCBI Taxonomy" id="754035"/>
    <lineage>
        <taxon>Bacteria</taxon>
        <taxon>Pseudomonadati</taxon>
        <taxon>Pseudomonadota</taxon>
        <taxon>Alphaproteobacteria</taxon>
        <taxon>Hyphomicrobiales</taxon>
        <taxon>Phyllobacteriaceae</taxon>
        <taxon>Mesorhizobium</taxon>
    </lineage>
</organism>
<dbReference type="eggNOG" id="COG1082">
    <property type="taxonomic scope" value="Bacteria"/>
</dbReference>
<reference evidence="3" key="1">
    <citation type="submission" date="2012-02" db="EMBL/GenBank/DDBJ databases">
        <title>Complete sequence of Mesorhizobium australicum WSM2073.</title>
        <authorList>
            <person name="Lucas S."/>
            <person name="Han J."/>
            <person name="Lapidus A."/>
            <person name="Cheng J.-F."/>
            <person name="Goodwin L."/>
            <person name="Pitluck S."/>
            <person name="Peters L."/>
            <person name="Gu W."/>
            <person name="Detter J.C."/>
            <person name="Han C."/>
            <person name="Tapia R."/>
            <person name="Land M."/>
            <person name="Hauser L."/>
            <person name="Kyrpides N."/>
            <person name="Ivanova N."/>
            <person name="Pagani I."/>
            <person name="Reeve W.G."/>
            <person name="Howieson J.G."/>
            <person name="Tiwari R.P."/>
            <person name="O'Hara G.W."/>
            <person name="Atkins C.A."/>
            <person name="Ronson C.W."/>
            <person name="Nandasena K.G."/>
            <person name="Woyke T."/>
        </authorList>
    </citation>
    <scope>NUCLEOTIDE SEQUENCE [LARGE SCALE GENOMIC DNA]</scope>
    <source>
        <strain evidence="3">LMG 24608 / HAMBI 3006 / WSM2073</strain>
    </source>
</reference>
<evidence type="ECO:0000313" key="3">
    <source>
        <dbReference type="Proteomes" id="UP000010998"/>
    </source>
</evidence>
<dbReference type="Gene3D" id="3.20.20.150">
    <property type="entry name" value="Divalent-metal-dependent TIM barrel enzymes"/>
    <property type="match status" value="1"/>
</dbReference>
<dbReference type="GO" id="GO:0016853">
    <property type="term" value="F:isomerase activity"/>
    <property type="evidence" value="ECO:0007669"/>
    <property type="project" value="UniProtKB-KW"/>
</dbReference>
<accession>L0KQ50</accession>
<dbReference type="HOGENOM" id="CLU_084755_0_0_5"/>
<evidence type="ECO:0000313" key="2">
    <source>
        <dbReference type="EMBL" id="AGB47562.1"/>
    </source>
</evidence>
<dbReference type="PANTHER" id="PTHR12110:SF41">
    <property type="entry name" value="INOSOSE DEHYDRATASE"/>
    <property type="match status" value="1"/>
</dbReference>
<name>L0KQ50_MESAW</name>
<dbReference type="Proteomes" id="UP000010998">
    <property type="component" value="Chromosome"/>
</dbReference>